<organism evidence="1 2">
    <name type="scientific">Budvicia aquatica</name>
    <dbReference type="NCBI Taxonomy" id="82979"/>
    <lineage>
        <taxon>Bacteria</taxon>
        <taxon>Pseudomonadati</taxon>
        <taxon>Pseudomonadota</taxon>
        <taxon>Gammaproteobacteria</taxon>
        <taxon>Enterobacterales</taxon>
        <taxon>Budviciaceae</taxon>
        <taxon>Budvicia</taxon>
    </lineage>
</organism>
<proteinExistence type="predicted"/>
<reference evidence="2" key="1">
    <citation type="submission" date="2017-09" db="EMBL/GenBank/DDBJ databases">
        <title>FDA dAtabase for Regulatory Grade micrObial Sequences (FDA-ARGOS): Supporting development and validation of Infectious Disease Dx tests.</title>
        <authorList>
            <person name="Minogue T."/>
            <person name="Wolcott M."/>
            <person name="Wasieloski L."/>
            <person name="Aguilar W."/>
            <person name="Moore D."/>
            <person name="Tallon L."/>
            <person name="Sadzewicz L."/>
            <person name="Ott S."/>
            <person name="Zhao X."/>
            <person name="Nagaraj S."/>
            <person name="Vavikolanu K."/>
            <person name="Aluvathingal J."/>
            <person name="Nadendla S."/>
            <person name="Sichtig H."/>
        </authorList>
    </citation>
    <scope>NUCLEOTIDE SEQUENCE [LARGE SCALE GENOMIC DNA]</scope>
    <source>
        <strain evidence="2">FDAARGOS_387</strain>
    </source>
</reference>
<accession>A0A2C6DMR2</accession>
<dbReference type="Pfam" id="PF07356">
    <property type="entry name" value="DUF1481"/>
    <property type="match status" value="1"/>
</dbReference>
<dbReference type="RefSeq" id="WP_099044310.1">
    <property type="nucleotide sequence ID" value="NZ_PDDX01000001.1"/>
</dbReference>
<evidence type="ECO:0008006" key="3">
    <source>
        <dbReference type="Google" id="ProtNLM"/>
    </source>
</evidence>
<dbReference type="Proteomes" id="UP000224974">
    <property type="component" value="Unassembled WGS sequence"/>
</dbReference>
<sequence length="229" mass="25753">MPLFIYVAFNKMIKQSIVVSLMILLLTGCGSTPRPPVLEASGYIADNGVVRVWQKTSGNNGQPIRLMMSVYTPYSGDTVSTYYEYTDGALYLALSEVQRKQGQSVLLRLDEQGNPTFMERQMSDRNEQLSSDDITRIKYQEQKARTMSNTLAAGKIRLYQGQVRNGIITTCAGEVVNVNFPPHQEAWLDKRERNGGDISLAWLSSPQGLELLLVANEDFCNWQPTLENF</sequence>
<name>A0A2C6DMR2_9GAMM</name>
<dbReference type="InterPro" id="IPR010858">
    <property type="entry name" value="DUF1481"/>
</dbReference>
<evidence type="ECO:0000313" key="1">
    <source>
        <dbReference type="EMBL" id="PHI32536.1"/>
    </source>
</evidence>
<dbReference type="EMBL" id="PDDX01000001">
    <property type="protein sequence ID" value="PHI32536.1"/>
    <property type="molecule type" value="Genomic_DNA"/>
</dbReference>
<evidence type="ECO:0000313" key="2">
    <source>
        <dbReference type="Proteomes" id="UP000224974"/>
    </source>
</evidence>
<comment type="caution">
    <text evidence="1">The sequence shown here is derived from an EMBL/GenBank/DDBJ whole genome shotgun (WGS) entry which is preliminary data.</text>
</comment>
<dbReference type="AlphaFoldDB" id="A0A2C6DMR2"/>
<keyword evidence="2" id="KW-1185">Reference proteome</keyword>
<gene>
    <name evidence="1" type="ORF">CRN84_26155</name>
</gene>
<dbReference type="OrthoDB" id="6457475at2"/>
<protein>
    <recommendedName>
        <fullName evidence="3">DUF1481 domain-containing protein</fullName>
    </recommendedName>
</protein>